<sequence>MLLRIHLQDNMRFLLDKPLSSVRVYFSHCQSRGLGQSVKYTFHTKRDVLKLNPTFISNLSVTFGSFNQNDFKIVLGQTNLAKRATKKNLMVKALTQEYTYKHPWERVTCAFWRKFSDPENKRMLPYIKEVQTLNQKLDPATGKLYTTQAITLHAPGPWFIHKIVGLDICECVELTVMDGRSRSVQLTSRNVSLQKFIEVEEKIQYDPHPDNPSGWTICRQETGFQIKPLLALSPVAEMVEQKCAEKCVQNSAKCREVMERICKFLEVESSGIAI</sequence>
<dbReference type="PROSITE" id="PS50904">
    <property type="entry name" value="PRELI_MSF1"/>
    <property type="match status" value="1"/>
</dbReference>
<dbReference type="GO" id="GO:0005758">
    <property type="term" value="C:mitochondrial intermembrane space"/>
    <property type="evidence" value="ECO:0007669"/>
    <property type="project" value="InterPro"/>
</dbReference>
<evidence type="ECO:0000313" key="2">
    <source>
        <dbReference type="EMBL" id="KAH7543571.1"/>
    </source>
</evidence>
<accession>A0A978VXM6</accession>
<dbReference type="PANTHER" id="PTHR11158">
    <property type="entry name" value="MSF1/PX19 RELATED"/>
    <property type="match status" value="1"/>
</dbReference>
<evidence type="ECO:0000313" key="3">
    <source>
        <dbReference type="Proteomes" id="UP000813462"/>
    </source>
</evidence>
<dbReference type="InterPro" id="IPR037365">
    <property type="entry name" value="Slowmo/Ups"/>
</dbReference>
<proteinExistence type="predicted"/>
<feature type="domain" description="PRELI/MSF1" evidence="1">
    <location>
        <begin position="91"/>
        <end position="270"/>
    </location>
</feature>
<name>A0A978VXM6_ZIZJJ</name>
<comment type="caution">
    <text evidence="2">The sequence shown here is derived from an EMBL/GenBank/DDBJ whole genome shotgun (WGS) entry which is preliminary data.</text>
</comment>
<dbReference type="EMBL" id="JAEACU010000002">
    <property type="protein sequence ID" value="KAH7543571.1"/>
    <property type="molecule type" value="Genomic_DNA"/>
</dbReference>
<protein>
    <recommendedName>
        <fullName evidence="1">PRELI/MSF1 domain-containing protein</fullName>
    </recommendedName>
</protein>
<dbReference type="InterPro" id="IPR006797">
    <property type="entry name" value="PRELI/MSF1_dom"/>
</dbReference>
<reference evidence="2" key="1">
    <citation type="journal article" date="2021" name="Front. Plant Sci.">
        <title>Chromosome-Scale Genome Assembly for Chinese Sour Jujube and Insights Into Its Genome Evolution and Domestication Signature.</title>
        <authorList>
            <person name="Shen L.-Y."/>
            <person name="Luo H."/>
            <person name="Wang X.-L."/>
            <person name="Wang X.-M."/>
            <person name="Qiu X.-J."/>
            <person name="Liu H."/>
            <person name="Zhou S.-S."/>
            <person name="Jia K.-H."/>
            <person name="Nie S."/>
            <person name="Bao Y.-T."/>
            <person name="Zhang R.-G."/>
            <person name="Yun Q.-Z."/>
            <person name="Chai Y.-H."/>
            <person name="Lu J.-Y."/>
            <person name="Li Y."/>
            <person name="Zhao S.-W."/>
            <person name="Mao J.-F."/>
            <person name="Jia S.-G."/>
            <person name="Mao Y.-M."/>
        </authorList>
    </citation>
    <scope>NUCLEOTIDE SEQUENCE</scope>
    <source>
        <strain evidence="2">AT0</strain>
        <tissue evidence="2">Leaf</tissue>
    </source>
</reference>
<dbReference type="AlphaFoldDB" id="A0A978VXM6"/>
<gene>
    <name evidence="2" type="ORF">FEM48_Zijuj02G0198000</name>
</gene>
<organism evidence="2 3">
    <name type="scientific">Ziziphus jujuba var. spinosa</name>
    <dbReference type="NCBI Taxonomy" id="714518"/>
    <lineage>
        <taxon>Eukaryota</taxon>
        <taxon>Viridiplantae</taxon>
        <taxon>Streptophyta</taxon>
        <taxon>Embryophyta</taxon>
        <taxon>Tracheophyta</taxon>
        <taxon>Spermatophyta</taxon>
        <taxon>Magnoliopsida</taxon>
        <taxon>eudicotyledons</taxon>
        <taxon>Gunneridae</taxon>
        <taxon>Pentapetalae</taxon>
        <taxon>rosids</taxon>
        <taxon>fabids</taxon>
        <taxon>Rosales</taxon>
        <taxon>Rhamnaceae</taxon>
        <taxon>Paliureae</taxon>
        <taxon>Ziziphus</taxon>
    </lineage>
</organism>
<dbReference type="Pfam" id="PF04707">
    <property type="entry name" value="PRELI"/>
    <property type="match status" value="1"/>
</dbReference>
<dbReference type="Proteomes" id="UP000813462">
    <property type="component" value="Unassembled WGS sequence"/>
</dbReference>
<evidence type="ECO:0000259" key="1">
    <source>
        <dbReference type="PROSITE" id="PS50904"/>
    </source>
</evidence>